<keyword evidence="4 12" id="KW-0645">Protease</keyword>
<dbReference type="Gene3D" id="3.10.170.10">
    <property type="match status" value="1"/>
</dbReference>
<feature type="binding site" evidence="11">
    <location>
        <position position="250"/>
    </location>
    <ligand>
        <name>Zn(2+)</name>
        <dbReference type="ChEBI" id="CHEBI:29105"/>
        <note>catalytic</note>
    </ligand>
</feature>
<comment type="caution">
    <text evidence="13">The sequence shown here is derived from an EMBL/GenBank/DDBJ whole genome shotgun (WGS) entry which is preliminary data.</text>
</comment>
<dbReference type="InterPro" id="IPR027268">
    <property type="entry name" value="Peptidase_M4/M1_CTD_sf"/>
</dbReference>
<sequence>MRNDHLNATLETSIEIAIKHLSDRYAINAGSVRITDAYKDNVSGISHIYACQFINDLLVANGLANINVNSKGQVISSEGNTQMIQSPADKDASPKGWVVSNTTIGNNVWAQSNPEGNAGFEHKYWPVAETTADDMLQKTVVFDFPLDLSMQPSAYTDFSIAQLFYTVNKMHNLTFLYGFDEAAGNFQDVNYSGKGKGNDAVVVFAQDSSTTNNVQFMSPPDGQHGIMQMYLWNTTVPNRNGSLEQDIVAHEFTHGISSRLTGGPSNADCLNSGEAGGMSEGWSNAVTNVLHIRLSHMCSLNLNIGEYTFGSNICTYPYSTSMQVNPLTYGMLNSTQFNEVHKIGNVWASILYEIMWNLMDSLGIAQDLFARDLAKGNCLFLQAIFNAMKLQPCNPDFVQACDAILQAEDNITGAKNKCSLWQAFAKRGLGEGALSGSSKHKEDFAIPKECK</sequence>
<evidence type="ECO:0000313" key="14">
    <source>
        <dbReference type="Proteomes" id="UP001145021"/>
    </source>
</evidence>
<evidence type="ECO:0000256" key="8">
    <source>
        <dbReference type="ARBA" id="ARBA00023049"/>
    </source>
</evidence>
<gene>
    <name evidence="13" type="ORF">LPJ64_005619</name>
</gene>
<keyword evidence="3 12" id="KW-0964">Secreted</keyword>
<evidence type="ECO:0000256" key="3">
    <source>
        <dbReference type="ARBA" id="ARBA00022525"/>
    </source>
</evidence>
<dbReference type="PANTHER" id="PTHR33478:SF1">
    <property type="entry name" value="EXTRACELLULAR METALLOPROTEINASE MEP"/>
    <property type="match status" value="1"/>
</dbReference>
<protein>
    <recommendedName>
        <fullName evidence="12">Extracellular metalloproteinase</fullName>
        <ecNumber evidence="12">3.4.24.-</ecNumber>
    </recommendedName>
    <alternativeName>
        <fullName evidence="12">Fungalysin</fullName>
    </alternativeName>
</protein>
<feature type="binding site" evidence="11">
    <location>
        <position position="280"/>
    </location>
    <ligand>
        <name>Zn(2+)</name>
        <dbReference type="ChEBI" id="CHEBI:29105"/>
        <note>catalytic</note>
    </ligand>
</feature>
<keyword evidence="9 12" id="KW-0865">Zymogen</keyword>
<dbReference type="GO" id="GO:0005615">
    <property type="term" value="C:extracellular space"/>
    <property type="evidence" value="ECO:0007669"/>
    <property type="project" value="InterPro"/>
</dbReference>
<name>A0A9W7XHC4_9FUNG</name>
<dbReference type="Pfam" id="PF02128">
    <property type="entry name" value="Peptidase_M36"/>
    <property type="match status" value="1"/>
</dbReference>
<dbReference type="GO" id="GO:0008270">
    <property type="term" value="F:zinc ion binding"/>
    <property type="evidence" value="ECO:0007669"/>
    <property type="project" value="InterPro"/>
</dbReference>
<evidence type="ECO:0000256" key="5">
    <source>
        <dbReference type="ARBA" id="ARBA00022723"/>
    </source>
</evidence>
<proteinExistence type="inferred from homology"/>
<dbReference type="EC" id="3.4.24.-" evidence="12"/>
<evidence type="ECO:0000256" key="6">
    <source>
        <dbReference type="ARBA" id="ARBA00022801"/>
    </source>
</evidence>
<dbReference type="GO" id="GO:0006508">
    <property type="term" value="P:proteolysis"/>
    <property type="evidence" value="ECO:0007669"/>
    <property type="project" value="UniProtKB-KW"/>
</dbReference>
<feature type="binding site" evidence="11">
    <location>
        <position position="254"/>
    </location>
    <ligand>
        <name>Zn(2+)</name>
        <dbReference type="ChEBI" id="CHEBI:29105"/>
        <note>catalytic</note>
    </ligand>
</feature>
<dbReference type="InterPro" id="IPR050371">
    <property type="entry name" value="Fungal_virulence_M36"/>
</dbReference>
<dbReference type="PANTHER" id="PTHR33478">
    <property type="entry name" value="EXTRACELLULAR METALLOPROTEINASE MEP"/>
    <property type="match status" value="1"/>
</dbReference>
<reference evidence="13" key="1">
    <citation type="submission" date="2022-07" db="EMBL/GenBank/DDBJ databases">
        <title>Phylogenomic reconstructions and comparative analyses of Kickxellomycotina fungi.</title>
        <authorList>
            <person name="Reynolds N.K."/>
            <person name="Stajich J.E."/>
            <person name="Barry K."/>
            <person name="Grigoriev I.V."/>
            <person name="Crous P."/>
            <person name="Smith M.E."/>
        </authorList>
    </citation>
    <scope>NUCLEOTIDE SEQUENCE</scope>
    <source>
        <strain evidence="13">NBRC 105413</strain>
    </source>
</reference>
<evidence type="ECO:0000256" key="9">
    <source>
        <dbReference type="ARBA" id="ARBA00023145"/>
    </source>
</evidence>
<evidence type="ECO:0000256" key="10">
    <source>
        <dbReference type="PIRSR" id="PIRSR601842-1"/>
    </source>
</evidence>
<evidence type="ECO:0000256" key="2">
    <source>
        <dbReference type="ARBA" id="ARBA00006006"/>
    </source>
</evidence>
<keyword evidence="8 12" id="KW-0482">Metalloprotease</keyword>
<dbReference type="AlphaFoldDB" id="A0A9W7XHC4"/>
<keyword evidence="5 11" id="KW-0479">Metal-binding</keyword>
<feature type="active site" evidence="10">
    <location>
        <position position="251"/>
    </location>
</feature>
<dbReference type="Proteomes" id="UP001145021">
    <property type="component" value="Unassembled WGS sequence"/>
</dbReference>
<evidence type="ECO:0000256" key="12">
    <source>
        <dbReference type="RuleBase" id="RU364017"/>
    </source>
</evidence>
<evidence type="ECO:0000256" key="1">
    <source>
        <dbReference type="ARBA" id="ARBA00004613"/>
    </source>
</evidence>
<comment type="similarity">
    <text evidence="2 12">Belongs to the peptidase M36 family.</text>
</comment>
<accession>A0A9W7XHC4</accession>
<dbReference type="InterPro" id="IPR001842">
    <property type="entry name" value="Peptidase_M36"/>
</dbReference>
<dbReference type="EMBL" id="JANBOH010000381">
    <property type="protein sequence ID" value="KAJ1642542.1"/>
    <property type="molecule type" value="Genomic_DNA"/>
</dbReference>
<dbReference type="SUPFAM" id="SSF55486">
    <property type="entry name" value="Metalloproteases ('zincins'), catalytic domain"/>
    <property type="match status" value="1"/>
</dbReference>
<dbReference type="CDD" id="cd09596">
    <property type="entry name" value="M36"/>
    <property type="match status" value="1"/>
</dbReference>
<keyword evidence="6 12" id="KW-0378">Hydrolase</keyword>
<evidence type="ECO:0000256" key="4">
    <source>
        <dbReference type="ARBA" id="ARBA00022670"/>
    </source>
</evidence>
<evidence type="ECO:0000256" key="11">
    <source>
        <dbReference type="PIRSR" id="PIRSR601842-2"/>
    </source>
</evidence>
<dbReference type="GO" id="GO:0004222">
    <property type="term" value="F:metalloendopeptidase activity"/>
    <property type="evidence" value="ECO:0007669"/>
    <property type="project" value="InterPro"/>
</dbReference>
<comment type="subcellular location">
    <subcellularLocation>
        <location evidence="1 12">Secreted</location>
    </subcellularLocation>
</comment>
<dbReference type="Gene3D" id="1.10.390.10">
    <property type="entry name" value="Neutral Protease Domain 2"/>
    <property type="match status" value="1"/>
</dbReference>
<organism evidence="13 14">
    <name type="scientific">Coemansia asiatica</name>
    <dbReference type="NCBI Taxonomy" id="1052880"/>
    <lineage>
        <taxon>Eukaryota</taxon>
        <taxon>Fungi</taxon>
        <taxon>Fungi incertae sedis</taxon>
        <taxon>Zoopagomycota</taxon>
        <taxon>Kickxellomycotina</taxon>
        <taxon>Kickxellomycetes</taxon>
        <taxon>Kickxellales</taxon>
        <taxon>Kickxellaceae</taxon>
        <taxon>Coemansia</taxon>
    </lineage>
</organism>
<keyword evidence="14" id="KW-1185">Reference proteome</keyword>
<evidence type="ECO:0000313" key="13">
    <source>
        <dbReference type="EMBL" id="KAJ1642542.1"/>
    </source>
</evidence>
<keyword evidence="7 11" id="KW-0862">Zinc</keyword>
<comment type="cofactor">
    <cofactor evidence="11">
        <name>Zn(2+)</name>
        <dbReference type="ChEBI" id="CHEBI:29105"/>
    </cofactor>
    <text evidence="11">Binds 1 zinc ion per subunit.</text>
</comment>
<evidence type="ECO:0000256" key="7">
    <source>
        <dbReference type="ARBA" id="ARBA00022833"/>
    </source>
</evidence>